<dbReference type="Pfam" id="PF01612">
    <property type="entry name" value="DNA_pol_A_exo1"/>
    <property type="match status" value="1"/>
</dbReference>
<gene>
    <name evidence="2" type="ORF">ANN_02145</name>
</gene>
<dbReference type="PANTHER" id="PTHR46628">
    <property type="entry name" value="PIRNA BIOGENESIS PROTEIN EXD1"/>
    <property type="match status" value="1"/>
</dbReference>
<name>A0ABQ8TVF6_PERAM</name>
<comment type="caution">
    <text evidence="2">The sequence shown here is derived from an EMBL/GenBank/DDBJ whole genome shotgun (WGS) entry which is preliminary data.</text>
</comment>
<dbReference type="InterPro" id="IPR036397">
    <property type="entry name" value="RNaseH_sf"/>
</dbReference>
<evidence type="ECO:0000313" key="3">
    <source>
        <dbReference type="Proteomes" id="UP001148838"/>
    </source>
</evidence>
<dbReference type="EMBL" id="JAJSOF020000001">
    <property type="protein sequence ID" value="KAJ4450715.1"/>
    <property type="molecule type" value="Genomic_DNA"/>
</dbReference>
<keyword evidence="3" id="KW-1185">Reference proteome</keyword>
<dbReference type="Gene3D" id="3.30.420.10">
    <property type="entry name" value="Ribonuclease H-like superfamily/Ribonuclease H"/>
    <property type="match status" value="1"/>
</dbReference>
<evidence type="ECO:0000259" key="1">
    <source>
        <dbReference type="Pfam" id="PF01612"/>
    </source>
</evidence>
<dbReference type="InterPro" id="IPR012337">
    <property type="entry name" value="RNaseH-like_sf"/>
</dbReference>
<proteinExistence type="predicted"/>
<dbReference type="InterPro" id="IPR002562">
    <property type="entry name" value="3'-5'_exonuclease_dom"/>
</dbReference>
<reference evidence="2 3" key="1">
    <citation type="journal article" date="2022" name="Allergy">
        <title>Genome assembly and annotation of Periplaneta americana reveal a comprehensive cockroach allergen profile.</title>
        <authorList>
            <person name="Wang L."/>
            <person name="Xiong Q."/>
            <person name="Saelim N."/>
            <person name="Wang L."/>
            <person name="Nong W."/>
            <person name="Wan A.T."/>
            <person name="Shi M."/>
            <person name="Liu X."/>
            <person name="Cao Q."/>
            <person name="Hui J.H.L."/>
            <person name="Sookrung N."/>
            <person name="Leung T.F."/>
            <person name="Tungtrongchitr A."/>
            <person name="Tsui S.K.W."/>
        </authorList>
    </citation>
    <scope>NUCLEOTIDE SEQUENCE [LARGE SCALE GENOMIC DNA]</scope>
    <source>
        <strain evidence="2">PWHHKU_190912</strain>
    </source>
</reference>
<evidence type="ECO:0000313" key="2">
    <source>
        <dbReference type="EMBL" id="KAJ4450715.1"/>
    </source>
</evidence>
<dbReference type="InterPro" id="IPR052144">
    <property type="entry name" value="piRNA_biogenesis_EXD1"/>
</dbReference>
<protein>
    <recommendedName>
        <fullName evidence="1">3'-5' exonuclease domain-containing protein</fullName>
    </recommendedName>
</protein>
<sequence>MDEDYCKGQRLFLETLDGTVEGVFHSMDPGHNKMTLKQVILHPSGEKIDGLYHYYRNEVLCGLRVFENKVLRKIFGAKRDEVTGEWRKLDNAELHALYSSPDIIRNIKSRCLRWTGHVAHMGESRDAYRVLVGRLEGKRPLGRSRRRWEDNIKMDLREVGYDVRILEPGSYTGVDTTNEAAGNWNLMRKTESSVISNKLPARVVPADVVMNCKPGYGQNRQSVSNRKTNLSEEEYDELNKLLHNYVFIDRVGDVFKRAIQEIREEPAVGVSVEGAVFGRRSKIGVITIVTPKWAFLFDIHALGDEMFNNGLRDILESKNIEKVMHNCRLVSDCLHHKHKVTIDNVFDTQVGDLTVMQQKYGQFPRTVSSLPQCLTKYLHLPENLIHQPQIRAGYMVVDVLKWIKRPLSIELRSAAVKNGIYLLHLKKRILAEMMNTFHQCVNLFLNVVRDADQQEASEHQVCNN</sequence>
<dbReference type="PANTHER" id="PTHR46628:SF1">
    <property type="entry name" value="PIRNA BIOGENESIS PROTEIN EXD1"/>
    <property type="match status" value="1"/>
</dbReference>
<dbReference type="SUPFAM" id="SSF53098">
    <property type="entry name" value="Ribonuclease H-like"/>
    <property type="match status" value="1"/>
</dbReference>
<dbReference type="Proteomes" id="UP001148838">
    <property type="component" value="Unassembled WGS sequence"/>
</dbReference>
<accession>A0ABQ8TVF6</accession>
<feature type="domain" description="3'-5' exonuclease" evidence="1">
    <location>
        <begin position="255"/>
        <end position="352"/>
    </location>
</feature>
<organism evidence="2 3">
    <name type="scientific">Periplaneta americana</name>
    <name type="common">American cockroach</name>
    <name type="synonym">Blatta americana</name>
    <dbReference type="NCBI Taxonomy" id="6978"/>
    <lineage>
        <taxon>Eukaryota</taxon>
        <taxon>Metazoa</taxon>
        <taxon>Ecdysozoa</taxon>
        <taxon>Arthropoda</taxon>
        <taxon>Hexapoda</taxon>
        <taxon>Insecta</taxon>
        <taxon>Pterygota</taxon>
        <taxon>Neoptera</taxon>
        <taxon>Polyneoptera</taxon>
        <taxon>Dictyoptera</taxon>
        <taxon>Blattodea</taxon>
        <taxon>Blattoidea</taxon>
        <taxon>Blattidae</taxon>
        <taxon>Blattinae</taxon>
        <taxon>Periplaneta</taxon>
    </lineage>
</organism>